<feature type="transmembrane region" description="Helical" evidence="1">
    <location>
        <begin position="79"/>
        <end position="100"/>
    </location>
</feature>
<evidence type="ECO:0000313" key="3">
    <source>
        <dbReference type="EMBL" id="MBB5432345.1"/>
    </source>
</evidence>
<dbReference type="EMBL" id="JACHDB010000001">
    <property type="protein sequence ID" value="MBB5432345.1"/>
    <property type="molecule type" value="Genomic_DNA"/>
</dbReference>
<accession>A0A7W8QM66</accession>
<dbReference type="GO" id="GO:0008488">
    <property type="term" value="F:gamma-glutamyl carboxylase activity"/>
    <property type="evidence" value="ECO:0007669"/>
    <property type="project" value="InterPro"/>
</dbReference>
<dbReference type="PANTHER" id="PTHR12639:SF7">
    <property type="entry name" value="HTTM DOMAIN-CONTAINING PROTEIN"/>
    <property type="match status" value="1"/>
</dbReference>
<reference evidence="3 4" key="1">
    <citation type="submission" date="2020-08" db="EMBL/GenBank/DDBJ databases">
        <title>Sequencing the genomes of 1000 actinobacteria strains.</title>
        <authorList>
            <person name="Klenk H.-P."/>
        </authorList>
    </citation>
    <scope>NUCLEOTIDE SEQUENCE [LARGE SCALE GENOMIC DNA]</scope>
    <source>
        <strain evidence="3 4">DSM 44551</strain>
    </source>
</reference>
<feature type="domain" description="HTTM" evidence="2">
    <location>
        <begin position="58"/>
        <end position="232"/>
    </location>
</feature>
<evidence type="ECO:0000313" key="4">
    <source>
        <dbReference type="Proteomes" id="UP000572635"/>
    </source>
</evidence>
<evidence type="ECO:0000259" key="2">
    <source>
        <dbReference type="Pfam" id="PF05090"/>
    </source>
</evidence>
<feature type="transmembrane region" description="Helical" evidence="1">
    <location>
        <begin position="112"/>
        <end position="132"/>
    </location>
</feature>
<dbReference type="GO" id="GO:0019842">
    <property type="term" value="F:vitamin binding"/>
    <property type="evidence" value="ECO:0007669"/>
    <property type="project" value="TreeGrafter"/>
</dbReference>
<dbReference type="Proteomes" id="UP000572635">
    <property type="component" value="Unassembled WGS sequence"/>
</dbReference>
<feature type="transmembrane region" description="Helical" evidence="1">
    <location>
        <begin position="54"/>
        <end position="73"/>
    </location>
</feature>
<comment type="caution">
    <text evidence="3">The sequence shown here is derived from an EMBL/GenBank/DDBJ whole genome shotgun (WGS) entry which is preliminary data.</text>
</comment>
<dbReference type="InterPro" id="IPR007782">
    <property type="entry name" value="VKG_COase"/>
</dbReference>
<sequence>MISLPSPAALLSSVADSQVGARALGVTRTMVACAAVAKALLSVPYFLELEAQRLALPLLPLPEVPWVLVVLLWTAGGVLLLFGAAVPLSAGLVAACAWYTLFLDERTYSNHLFLLALLATLLTASGGGSVRAGRDARVPGATAFLLMTQVSTMYAFAGIAKINASFFAGEVFVRSVGTDAALISFAPERFPALLLTAGALGAVCLELFLAVGLWFRATRRWAFLGGVLLHTMFLLTMSRPLLLLCFALLSWSAYPLFASWRPARQGVPGETSRFSS</sequence>
<feature type="transmembrane region" description="Helical" evidence="1">
    <location>
        <begin position="227"/>
        <end position="254"/>
    </location>
</feature>
<protein>
    <recommendedName>
        <fullName evidence="2">HTTM domain-containing protein</fullName>
    </recommendedName>
</protein>
<feature type="transmembrane region" description="Helical" evidence="1">
    <location>
        <begin position="138"/>
        <end position="157"/>
    </location>
</feature>
<keyword evidence="1" id="KW-0472">Membrane</keyword>
<keyword evidence="4" id="KW-1185">Reference proteome</keyword>
<dbReference type="InterPro" id="IPR053934">
    <property type="entry name" value="HTTM_dom"/>
</dbReference>
<dbReference type="Pfam" id="PF05090">
    <property type="entry name" value="HTTM"/>
    <property type="match status" value="1"/>
</dbReference>
<organism evidence="3 4">
    <name type="scientific">Nocardiopsis composta</name>
    <dbReference type="NCBI Taxonomy" id="157465"/>
    <lineage>
        <taxon>Bacteria</taxon>
        <taxon>Bacillati</taxon>
        <taxon>Actinomycetota</taxon>
        <taxon>Actinomycetes</taxon>
        <taxon>Streptosporangiales</taxon>
        <taxon>Nocardiopsidaceae</taxon>
        <taxon>Nocardiopsis</taxon>
    </lineage>
</organism>
<dbReference type="AlphaFoldDB" id="A0A7W8QM66"/>
<keyword evidence="1" id="KW-0812">Transmembrane</keyword>
<name>A0A7W8QM66_9ACTN</name>
<evidence type="ECO:0000256" key="1">
    <source>
        <dbReference type="SAM" id="Phobius"/>
    </source>
</evidence>
<dbReference type="PANTHER" id="PTHR12639">
    <property type="entry name" value="VITAMIN K-DEPENDENT GAMMA-CARBOXYLASE"/>
    <property type="match status" value="1"/>
</dbReference>
<keyword evidence="1" id="KW-1133">Transmembrane helix</keyword>
<gene>
    <name evidence="3" type="ORF">HDA36_002429</name>
</gene>
<proteinExistence type="predicted"/>
<feature type="transmembrane region" description="Helical" evidence="1">
    <location>
        <begin position="192"/>
        <end position="215"/>
    </location>
</feature>
<dbReference type="RefSeq" id="WP_184391924.1">
    <property type="nucleotide sequence ID" value="NZ_BAAAJD010000042.1"/>
</dbReference>